<dbReference type="Proteomes" id="UP000184526">
    <property type="component" value="Unassembled WGS sequence"/>
</dbReference>
<evidence type="ECO:0000256" key="3">
    <source>
        <dbReference type="SAM" id="Phobius"/>
    </source>
</evidence>
<dbReference type="Gene3D" id="2.20.230.10">
    <property type="entry name" value="Resuscitation-promoting factor rpfb"/>
    <property type="match status" value="1"/>
</dbReference>
<dbReference type="EMBL" id="FQXP01000006">
    <property type="protein sequence ID" value="SHH88923.1"/>
    <property type="molecule type" value="Genomic_DNA"/>
</dbReference>
<dbReference type="InterPro" id="IPR011098">
    <property type="entry name" value="G5_dom"/>
</dbReference>
<dbReference type="Pfam" id="PF12229">
    <property type="entry name" value="PG_binding_4"/>
    <property type="match status" value="1"/>
</dbReference>
<dbReference type="Pfam" id="PF04294">
    <property type="entry name" value="VanW"/>
    <property type="match status" value="1"/>
</dbReference>
<feature type="domain" description="G5" evidence="4">
    <location>
        <begin position="378"/>
        <end position="459"/>
    </location>
</feature>
<dbReference type="PROSITE" id="PS51109">
    <property type="entry name" value="G5"/>
    <property type="match status" value="1"/>
</dbReference>
<feature type="transmembrane region" description="Helical" evidence="3">
    <location>
        <begin position="12"/>
        <end position="32"/>
    </location>
</feature>
<keyword evidence="3" id="KW-1133">Transmembrane helix</keyword>
<dbReference type="PANTHER" id="PTHR35788:SF1">
    <property type="entry name" value="EXPORTED PROTEIN"/>
    <property type="match status" value="1"/>
</dbReference>
<reference evidence="5 6" key="1">
    <citation type="submission" date="2016-11" db="EMBL/GenBank/DDBJ databases">
        <authorList>
            <person name="Jaros S."/>
            <person name="Januszkiewicz K."/>
            <person name="Wedrychowicz H."/>
        </authorList>
    </citation>
    <scope>NUCLEOTIDE SEQUENCE [LARGE SCALE GENOMIC DNA]</scope>
    <source>
        <strain evidence="5 6">DSM 3089</strain>
    </source>
</reference>
<dbReference type="InterPro" id="IPR022029">
    <property type="entry name" value="YoaR-like_PG-bd"/>
</dbReference>
<keyword evidence="6" id="KW-1185">Reference proteome</keyword>
<organism evidence="5 6">
    <name type="scientific">Clostridium collagenovorans DSM 3089</name>
    <dbReference type="NCBI Taxonomy" id="1121306"/>
    <lineage>
        <taxon>Bacteria</taxon>
        <taxon>Bacillati</taxon>
        <taxon>Bacillota</taxon>
        <taxon>Clostridia</taxon>
        <taxon>Eubacteriales</taxon>
        <taxon>Clostridiaceae</taxon>
        <taxon>Clostridium</taxon>
    </lineage>
</organism>
<evidence type="ECO:0000256" key="2">
    <source>
        <dbReference type="SAM" id="MobiDB-lite"/>
    </source>
</evidence>
<sequence>MAKLEFFKKKSTIITLASIATVLILGIVIFIFNVNKTVSAYENKILPGVKVNSLDLSGKTKEEALNELQAKYQDEILQKNVVFKGEGKEYSLNYGDLNAQYNINDTVEHAFEFSKDKSTFNMYKLIKDAENRDLKLELTYDTAAVDTLVDKIEGEVAKPAKNASLSKNANGTFNVSQETIGTKLDKETLLNDVKAKLGEEGHEDIIIELPMIEEQPKVKAEQLQSIDSRVSTFSTNLNGSLDSPRVQNISLCTQTLNGMLFMPGEKFSFNDIVGYTTGEKGYKKAGVIVNNKIVEDYGGGICQVSTTLYNAVLRANILPTERYFHSLPSSYIGLGMDATIDTGNLDYKFTNTLSHPIYIEGVIGGGKVTFNVYSNSSLNEFTYNIVNEVVATIPNSTEYQDDNTLAQGVQKVEKEGTVGHKVNVYKIKYDKNGNQVEKVLINTDNYQPVNKVIKRGTKQAAPPADPTPKPETEQTPSPDEG</sequence>
<dbReference type="OrthoDB" id="9797191at2"/>
<accession>A0A1M5WPI2</accession>
<name>A0A1M5WPI2_9CLOT</name>
<gene>
    <name evidence="5" type="ORF">SAMN02745196_01751</name>
</gene>
<keyword evidence="3" id="KW-0812">Transmembrane</keyword>
<evidence type="ECO:0000313" key="6">
    <source>
        <dbReference type="Proteomes" id="UP000184526"/>
    </source>
</evidence>
<dbReference type="PANTHER" id="PTHR35788">
    <property type="entry name" value="EXPORTED PROTEIN-RELATED"/>
    <property type="match status" value="1"/>
</dbReference>
<dbReference type="Pfam" id="PF07501">
    <property type="entry name" value="G5"/>
    <property type="match status" value="1"/>
</dbReference>
<evidence type="ECO:0000313" key="5">
    <source>
        <dbReference type="EMBL" id="SHH88923.1"/>
    </source>
</evidence>
<dbReference type="AlphaFoldDB" id="A0A1M5WPI2"/>
<keyword evidence="3" id="KW-0472">Membrane</keyword>
<evidence type="ECO:0000256" key="1">
    <source>
        <dbReference type="ARBA" id="ARBA00022729"/>
    </source>
</evidence>
<dbReference type="RefSeq" id="WP_072831647.1">
    <property type="nucleotide sequence ID" value="NZ_FQXP01000006.1"/>
</dbReference>
<keyword evidence="1" id="KW-0732">Signal</keyword>
<protein>
    <submittedName>
        <fullName evidence="5">G5 domain-containing protein</fullName>
    </submittedName>
</protein>
<proteinExistence type="predicted"/>
<dbReference type="InterPro" id="IPR007391">
    <property type="entry name" value="Vancomycin_resist_VanW"/>
</dbReference>
<dbReference type="SMART" id="SM01208">
    <property type="entry name" value="G5"/>
    <property type="match status" value="1"/>
</dbReference>
<evidence type="ECO:0000259" key="4">
    <source>
        <dbReference type="PROSITE" id="PS51109"/>
    </source>
</evidence>
<dbReference type="InterPro" id="IPR052913">
    <property type="entry name" value="Glycopeptide_resist_protein"/>
</dbReference>
<feature type="region of interest" description="Disordered" evidence="2">
    <location>
        <begin position="452"/>
        <end position="481"/>
    </location>
</feature>